<feature type="compositionally biased region" description="Low complexity" evidence="1">
    <location>
        <begin position="224"/>
        <end position="233"/>
    </location>
</feature>
<protein>
    <submittedName>
        <fullName evidence="2">Uncharacterized protein</fullName>
    </submittedName>
</protein>
<name>A0A9K3CU37_9EUKA</name>
<feature type="compositionally biased region" description="Basic and acidic residues" evidence="1">
    <location>
        <begin position="109"/>
        <end position="166"/>
    </location>
</feature>
<reference evidence="2 3" key="1">
    <citation type="journal article" date="2018" name="PLoS ONE">
        <title>The draft genome of Kipferlia bialata reveals reductive genome evolution in fornicate parasites.</title>
        <authorList>
            <person name="Tanifuji G."/>
            <person name="Takabayashi S."/>
            <person name="Kume K."/>
            <person name="Takagi M."/>
            <person name="Nakayama T."/>
            <person name="Kamikawa R."/>
            <person name="Inagaki Y."/>
            <person name="Hashimoto T."/>
        </authorList>
    </citation>
    <scope>NUCLEOTIDE SEQUENCE [LARGE SCALE GENOMIC DNA]</scope>
    <source>
        <strain evidence="2">NY0173</strain>
    </source>
</reference>
<comment type="caution">
    <text evidence="2">The sequence shown here is derived from an EMBL/GenBank/DDBJ whole genome shotgun (WGS) entry which is preliminary data.</text>
</comment>
<evidence type="ECO:0000313" key="3">
    <source>
        <dbReference type="Proteomes" id="UP000265618"/>
    </source>
</evidence>
<accession>A0A9K3CU37</accession>
<keyword evidence="3" id="KW-1185">Reference proteome</keyword>
<gene>
    <name evidence="2" type="ORF">KIPB_003696</name>
</gene>
<feature type="region of interest" description="Disordered" evidence="1">
    <location>
        <begin position="85"/>
        <end position="289"/>
    </location>
</feature>
<evidence type="ECO:0000313" key="2">
    <source>
        <dbReference type="EMBL" id="GIQ82537.1"/>
    </source>
</evidence>
<evidence type="ECO:0000256" key="1">
    <source>
        <dbReference type="SAM" id="MobiDB-lite"/>
    </source>
</evidence>
<feature type="region of interest" description="Disordered" evidence="1">
    <location>
        <begin position="442"/>
        <end position="461"/>
    </location>
</feature>
<feature type="compositionally biased region" description="Basic and acidic residues" evidence="1">
    <location>
        <begin position="257"/>
        <end position="287"/>
    </location>
</feature>
<proteinExistence type="predicted"/>
<feature type="non-terminal residue" evidence="2">
    <location>
        <position position="1"/>
    </location>
</feature>
<sequence length="480" mass="52635">HLVTLLTCVGGMEAECVQAMKVLDSAVSLSASVESCLSVERCLRVTDFMTQPGPAMNGLYAADDSVSDMAMRLFKECVRIGRSQLAPPEATQSQTLTQSTPTPEITEEEREREREKEAREAAALEKQEQKERERERVRAEKAAVWEREREAERAREEAERIEREREIAEEEQAELTKRVRPMYPSLSSETERERERETKPKAKGKGMTLGGAHKKNSKSKPSAKPKVQPKPVVHMTHEEKAAESFDWDSLGDVPSPDTKKEREAREAERERLEQQAREPDAVEREASDSLAYDDVYDREIDIGEKTTFNLGAGFTDTRLSTMGTNQASSGYESALDRRSVEIGGLGSGFGTYTDEDSTALDTSVVYDKTRLAPMAETYVARSVTQAEDSLPPTNFGGGDLSLGQGSYLSNSVVLGGVSLETDHPSRPDISGINLSSYLGAGTGTGAERDALPPVDIGTGPTTFSSTFDSGFDFNSGFGED</sequence>
<organism evidence="2 3">
    <name type="scientific">Kipferlia bialata</name>
    <dbReference type="NCBI Taxonomy" id="797122"/>
    <lineage>
        <taxon>Eukaryota</taxon>
        <taxon>Metamonada</taxon>
        <taxon>Carpediemonas-like organisms</taxon>
        <taxon>Kipferlia</taxon>
    </lineage>
</organism>
<dbReference type="Proteomes" id="UP000265618">
    <property type="component" value="Unassembled WGS sequence"/>
</dbReference>
<feature type="compositionally biased region" description="Basic residues" evidence="1">
    <location>
        <begin position="212"/>
        <end position="223"/>
    </location>
</feature>
<feature type="compositionally biased region" description="Basic and acidic residues" evidence="1">
    <location>
        <begin position="189"/>
        <end position="200"/>
    </location>
</feature>
<feature type="compositionally biased region" description="Low complexity" evidence="1">
    <location>
        <begin position="91"/>
        <end position="103"/>
    </location>
</feature>
<dbReference type="EMBL" id="BDIP01000730">
    <property type="protein sequence ID" value="GIQ82537.1"/>
    <property type="molecule type" value="Genomic_DNA"/>
</dbReference>
<dbReference type="AlphaFoldDB" id="A0A9K3CU37"/>